<accession>A0AAW0A3L6</accession>
<name>A0AAW0A3L6_9AGAR</name>
<proteinExistence type="predicted"/>
<evidence type="ECO:0000313" key="2">
    <source>
        <dbReference type="EMBL" id="KAK7000674.1"/>
    </source>
</evidence>
<protein>
    <submittedName>
        <fullName evidence="2">Uncharacterized protein</fullName>
    </submittedName>
</protein>
<feature type="compositionally biased region" description="Basic and acidic residues" evidence="1">
    <location>
        <begin position="179"/>
        <end position="190"/>
    </location>
</feature>
<keyword evidence="3" id="KW-1185">Reference proteome</keyword>
<dbReference type="EMBL" id="JAWWNJ010000088">
    <property type="protein sequence ID" value="KAK7000674.1"/>
    <property type="molecule type" value="Genomic_DNA"/>
</dbReference>
<dbReference type="AlphaFoldDB" id="A0AAW0A3L6"/>
<reference evidence="2 3" key="1">
    <citation type="journal article" date="2024" name="J Genomics">
        <title>Draft genome sequencing and assembly of Favolaschia claudopus CIRM-BRFM 2984 isolated from oak limbs.</title>
        <authorList>
            <person name="Navarro D."/>
            <person name="Drula E."/>
            <person name="Chaduli D."/>
            <person name="Cazenave R."/>
            <person name="Ahrendt S."/>
            <person name="Wang J."/>
            <person name="Lipzen A."/>
            <person name="Daum C."/>
            <person name="Barry K."/>
            <person name="Grigoriev I.V."/>
            <person name="Favel A."/>
            <person name="Rosso M.N."/>
            <person name="Martin F."/>
        </authorList>
    </citation>
    <scope>NUCLEOTIDE SEQUENCE [LARGE SCALE GENOMIC DNA]</scope>
    <source>
        <strain evidence="2 3">CIRM-BRFM 2984</strain>
    </source>
</reference>
<dbReference type="Proteomes" id="UP001362999">
    <property type="component" value="Unassembled WGS sequence"/>
</dbReference>
<feature type="region of interest" description="Disordered" evidence="1">
    <location>
        <begin position="171"/>
        <end position="199"/>
    </location>
</feature>
<evidence type="ECO:0000256" key="1">
    <source>
        <dbReference type="SAM" id="MobiDB-lite"/>
    </source>
</evidence>
<gene>
    <name evidence="2" type="ORF">R3P38DRAFT_3218993</name>
</gene>
<sequence>MYIAPWTGYQDAERLVEYIHLHSNVSCTLLSPPLATSYVTPCLQDVLPPSRAPSAIGSFPGQGSTCLFSPPSSIRVSHEDLDMGVRHHFSLSAFDRYFHTAPATFPVPPLSYPWLVVSPTHHRLHRKPRFDALRPPHHHLFPRIGRMLHFVLSPLPAPPSCHRLPRARRLLQDDGAGVQRERTVTSRERATAPSPTDASLTMSPCTLRMVSRACLPYAAIDATLTVVFARQ</sequence>
<evidence type="ECO:0000313" key="3">
    <source>
        <dbReference type="Proteomes" id="UP001362999"/>
    </source>
</evidence>
<organism evidence="2 3">
    <name type="scientific">Favolaschia claudopus</name>
    <dbReference type="NCBI Taxonomy" id="2862362"/>
    <lineage>
        <taxon>Eukaryota</taxon>
        <taxon>Fungi</taxon>
        <taxon>Dikarya</taxon>
        <taxon>Basidiomycota</taxon>
        <taxon>Agaricomycotina</taxon>
        <taxon>Agaricomycetes</taxon>
        <taxon>Agaricomycetidae</taxon>
        <taxon>Agaricales</taxon>
        <taxon>Marasmiineae</taxon>
        <taxon>Mycenaceae</taxon>
        <taxon>Favolaschia</taxon>
    </lineage>
</organism>
<comment type="caution">
    <text evidence="2">The sequence shown here is derived from an EMBL/GenBank/DDBJ whole genome shotgun (WGS) entry which is preliminary data.</text>
</comment>